<dbReference type="InterPro" id="IPR035909">
    <property type="entry name" value="CheB_C"/>
</dbReference>
<dbReference type="PANTHER" id="PTHR42872">
    <property type="entry name" value="PROTEIN-GLUTAMATE METHYLESTERASE/PROTEIN-GLUTAMINE GLUTAMINASE"/>
    <property type="match status" value="1"/>
</dbReference>
<dbReference type="GO" id="GO:0006935">
    <property type="term" value="P:chemotaxis"/>
    <property type="evidence" value="ECO:0007669"/>
    <property type="project" value="InterPro"/>
</dbReference>
<evidence type="ECO:0000256" key="4">
    <source>
        <dbReference type="PROSITE-ProRule" id="PRU00050"/>
    </source>
</evidence>
<proteinExistence type="predicted"/>
<dbReference type="EC" id="3.1.1.61" evidence="2"/>
<gene>
    <name evidence="6" type="ORF">SAMN05443550_10153</name>
</gene>
<feature type="domain" description="CheB-type methylesterase" evidence="5">
    <location>
        <begin position="1"/>
        <end position="148"/>
    </location>
</feature>
<dbReference type="EMBL" id="FNRA01000001">
    <property type="protein sequence ID" value="SDZ80818.1"/>
    <property type="molecule type" value="Genomic_DNA"/>
</dbReference>
<accession>A0A1H3W3D8</accession>
<comment type="caution">
    <text evidence="4">Lacks conserved residue(s) required for the propagation of feature annotation.</text>
</comment>
<dbReference type="GO" id="GO:0008984">
    <property type="term" value="F:protein-glutamate methylesterase activity"/>
    <property type="evidence" value="ECO:0007669"/>
    <property type="project" value="UniProtKB-EC"/>
</dbReference>
<evidence type="ECO:0000256" key="3">
    <source>
        <dbReference type="ARBA" id="ARBA00048267"/>
    </source>
</evidence>
<dbReference type="InterPro" id="IPR000673">
    <property type="entry name" value="Sig_transdc_resp-reg_Me-estase"/>
</dbReference>
<dbReference type="AlphaFoldDB" id="A0A1H3W3D8"/>
<evidence type="ECO:0000313" key="6">
    <source>
        <dbReference type="EMBL" id="SDZ80818.1"/>
    </source>
</evidence>
<dbReference type="GO" id="GO:0000156">
    <property type="term" value="F:phosphorelay response regulator activity"/>
    <property type="evidence" value="ECO:0007669"/>
    <property type="project" value="InterPro"/>
</dbReference>
<protein>
    <recommendedName>
        <fullName evidence="2">protein-glutamate methylesterase</fullName>
        <ecNumber evidence="2">3.1.1.61</ecNumber>
    </recommendedName>
</protein>
<comment type="catalytic activity">
    <reaction evidence="3">
        <text>[protein]-L-glutamate 5-O-methyl ester + H2O = L-glutamyl-[protein] + methanol + H(+)</text>
        <dbReference type="Rhea" id="RHEA:23236"/>
        <dbReference type="Rhea" id="RHEA-COMP:10208"/>
        <dbReference type="Rhea" id="RHEA-COMP:10311"/>
        <dbReference type="ChEBI" id="CHEBI:15377"/>
        <dbReference type="ChEBI" id="CHEBI:15378"/>
        <dbReference type="ChEBI" id="CHEBI:17790"/>
        <dbReference type="ChEBI" id="CHEBI:29973"/>
        <dbReference type="ChEBI" id="CHEBI:82795"/>
        <dbReference type="EC" id="3.1.1.61"/>
    </reaction>
</comment>
<evidence type="ECO:0000256" key="1">
    <source>
        <dbReference type="ARBA" id="ARBA00022801"/>
    </source>
</evidence>
<dbReference type="GO" id="GO:0005737">
    <property type="term" value="C:cytoplasm"/>
    <property type="evidence" value="ECO:0007669"/>
    <property type="project" value="InterPro"/>
</dbReference>
<dbReference type="Pfam" id="PF01339">
    <property type="entry name" value="CheB_methylest"/>
    <property type="match status" value="1"/>
</dbReference>
<organism evidence="6 7">
    <name type="scientific">Pedobacter hartonius</name>
    <dbReference type="NCBI Taxonomy" id="425514"/>
    <lineage>
        <taxon>Bacteria</taxon>
        <taxon>Pseudomonadati</taxon>
        <taxon>Bacteroidota</taxon>
        <taxon>Sphingobacteriia</taxon>
        <taxon>Sphingobacteriales</taxon>
        <taxon>Sphingobacteriaceae</taxon>
        <taxon>Pedobacter</taxon>
    </lineage>
</organism>
<dbReference type="Gene3D" id="3.40.50.180">
    <property type="entry name" value="Methylesterase CheB, C-terminal domain"/>
    <property type="match status" value="1"/>
</dbReference>
<dbReference type="Proteomes" id="UP000198850">
    <property type="component" value="Unassembled WGS sequence"/>
</dbReference>
<name>A0A1H3W3D8_9SPHI</name>
<reference evidence="6 7" key="1">
    <citation type="submission" date="2016-10" db="EMBL/GenBank/DDBJ databases">
        <authorList>
            <person name="de Groot N.N."/>
        </authorList>
    </citation>
    <scope>NUCLEOTIDE SEQUENCE [LARGE SCALE GENOMIC DNA]</scope>
    <source>
        <strain evidence="6 7">DSM 19033</strain>
    </source>
</reference>
<sequence length="148" mass="16064">MHLVRDRRSALDDILSKHVLLPVIRAEYGMVLQAGKIYLIVENTTLTVEDGLLKVKERDSLPINSSVNILFNSLADDFREKAIVIILSGGGDDGLKGAEKIEEMGGMVLVQDPFSAEVTGMPYSVIRGNHAAAILKPAALARLINNLV</sequence>
<dbReference type="SUPFAM" id="SSF52738">
    <property type="entry name" value="Methylesterase CheB, C-terminal domain"/>
    <property type="match status" value="1"/>
</dbReference>
<dbReference type="PANTHER" id="PTHR42872:SF6">
    <property type="entry name" value="PROTEIN-GLUTAMATE METHYLESTERASE_PROTEIN-GLUTAMINE GLUTAMINASE"/>
    <property type="match status" value="1"/>
</dbReference>
<keyword evidence="1" id="KW-0378">Hydrolase</keyword>
<evidence type="ECO:0000313" key="7">
    <source>
        <dbReference type="Proteomes" id="UP000198850"/>
    </source>
</evidence>
<dbReference type="STRING" id="425514.SAMN05443550_10153"/>
<dbReference type="PROSITE" id="PS50122">
    <property type="entry name" value="CHEB"/>
    <property type="match status" value="1"/>
</dbReference>
<evidence type="ECO:0000256" key="2">
    <source>
        <dbReference type="ARBA" id="ARBA00039140"/>
    </source>
</evidence>
<evidence type="ECO:0000259" key="5">
    <source>
        <dbReference type="PROSITE" id="PS50122"/>
    </source>
</evidence>
<keyword evidence="7" id="KW-1185">Reference proteome</keyword>